<feature type="compositionally biased region" description="Low complexity" evidence="8">
    <location>
        <begin position="443"/>
        <end position="472"/>
    </location>
</feature>
<feature type="region of interest" description="Disordered" evidence="8">
    <location>
        <begin position="352"/>
        <end position="391"/>
    </location>
</feature>
<keyword evidence="6 9" id="KW-1133">Transmembrane helix</keyword>
<gene>
    <name evidence="11" type="ORF">AAP_01357</name>
</gene>
<feature type="compositionally biased region" description="Low complexity" evidence="8">
    <location>
        <begin position="29"/>
        <end position="45"/>
    </location>
</feature>
<dbReference type="VEuPathDB" id="FungiDB:AAP_01357"/>
<evidence type="ECO:0000256" key="9">
    <source>
        <dbReference type="SAM" id="Phobius"/>
    </source>
</evidence>
<evidence type="ECO:0000256" key="4">
    <source>
        <dbReference type="ARBA" id="ARBA00022771"/>
    </source>
</evidence>
<feature type="domain" description="RING-CH-type" evidence="10">
    <location>
        <begin position="116"/>
        <end position="189"/>
    </location>
</feature>
<sequence length="581" mass="63781">MTSQIPRWGSQHSPSSASSRSRPADAEHTSTSSTTSTASYTYDSSLRIDDDLEESSFAVDETIPPFTTHQQDGQEGDQDQQQQQQEEEVQEEQEQEQPQSQPPTMPQTENTTTTTTEDNEPRRCWICYSDETEDPTPKPEWRSPCPCALTAHESCLLDWLADIENSNSRRRLRQGKLLCPQCRSEIVVRRPRNIAVEIVRKIDVLVGRFVAPGLVFSLAGMVWAGCCLHGLYSFRMVFGSEMAHKMLMTGDGLLRRARINIGIPLIPILLIFSRTRFADRSLPVFPIVFLAMQGGGVAGELRELEGRVWPPTPSLAFTMLPYLRSAYNICYNKMFAKLERSWVAAVRPRAGELDQEGQQGEGGVDDAGNGDGDVDGAGRLQGVNGNDNNNDIAQARNEEDELDELVGFNLQIQFNLGDINDEDDDDGAVEAAAQAAAAAVADNENGQAAAGQQQQQQQNNNNANANGGAIARAGGGGGGRGEDILSGSIADTILGALVFPAVSSTMGSLLKLILPNSWTNPLNPKARPGLLQSKWGRSVVGGCLFVVFKDFVRLYCRWKIAQSHRKRKVLNYDRRLKRVVS</sequence>
<evidence type="ECO:0000256" key="2">
    <source>
        <dbReference type="ARBA" id="ARBA00022692"/>
    </source>
</evidence>
<evidence type="ECO:0000256" key="1">
    <source>
        <dbReference type="ARBA" id="ARBA00004141"/>
    </source>
</evidence>
<evidence type="ECO:0000256" key="5">
    <source>
        <dbReference type="ARBA" id="ARBA00022833"/>
    </source>
</evidence>
<keyword evidence="7 9" id="KW-0472">Membrane</keyword>
<keyword evidence="5" id="KW-0862">Zinc</keyword>
<evidence type="ECO:0000259" key="10">
    <source>
        <dbReference type="PROSITE" id="PS51292"/>
    </source>
</evidence>
<dbReference type="EMBL" id="AZGZ01000004">
    <property type="protein sequence ID" value="KZZ95681.1"/>
    <property type="molecule type" value="Genomic_DNA"/>
</dbReference>
<protein>
    <submittedName>
        <fullName evidence="11">RING finger domain-containing protein</fullName>
    </submittedName>
</protein>
<feature type="compositionally biased region" description="Low complexity" evidence="8">
    <location>
        <begin position="106"/>
        <end position="116"/>
    </location>
</feature>
<evidence type="ECO:0000313" key="11">
    <source>
        <dbReference type="EMBL" id="KZZ95681.1"/>
    </source>
</evidence>
<keyword evidence="12" id="KW-1185">Reference proteome</keyword>
<comment type="subcellular location">
    <subcellularLocation>
        <location evidence="1">Membrane</location>
        <topology evidence="1">Multi-pass membrane protein</topology>
    </subcellularLocation>
</comment>
<feature type="compositionally biased region" description="Acidic residues" evidence="8">
    <location>
        <begin position="85"/>
        <end position="95"/>
    </location>
</feature>
<dbReference type="Gene3D" id="3.30.40.10">
    <property type="entry name" value="Zinc/RING finger domain, C3HC4 (zinc finger)"/>
    <property type="match status" value="1"/>
</dbReference>
<evidence type="ECO:0000256" key="3">
    <source>
        <dbReference type="ARBA" id="ARBA00022723"/>
    </source>
</evidence>
<dbReference type="SUPFAM" id="SSF57850">
    <property type="entry name" value="RING/U-box"/>
    <property type="match status" value="1"/>
</dbReference>
<evidence type="ECO:0000256" key="8">
    <source>
        <dbReference type="SAM" id="MobiDB-lite"/>
    </source>
</evidence>
<dbReference type="OrthoDB" id="5817083at2759"/>
<proteinExistence type="predicted"/>
<name>A0A168BSE2_9EURO</name>
<dbReference type="Pfam" id="PF12906">
    <property type="entry name" value="RINGv"/>
    <property type="match status" value="1"/>
</dbReference>
<evidence type="ECO:0000313" key="12">
    <source>
        <dbReference type="Proteomes" id="UP000242877"/>
    </source>
</evidence>
<reference evidence="11 12" key="1">
    <citation type="journal article" date="2016" name="Genome Biol. Evol.">
        <title>Divergent and convergent evolution of fungal pathogenicity.</title>
        <authorList>
            <person name="Shang Y."/>
            <person name="Xiao G."/>
            <person name="Zheng P."/>
            <person name="Cen K."/>
            <person name="Zhan S."/>
            <person name="Wang C."/>
        </authorList>
    </citation>
    <scope>NUCLEOTIDE SEQUENCE [LARGE SCALE GENOMIC DNA]</scope>
    <source>
        <strain evidence="11 12">ARSEF 7405</strain>
    </source>
</reference>
<feature type="region of interest" description="Disordered" evidence="8">
    <location>
        <begin position="443"/>
        <end position="473"/>
    </location>
</feature>
<accession>A0A168BSE2</accession>
<dbReference type="PANTHER" id="PTHR46283">
    <property type="entry name" value="E3 UBIQUITIN-PROTEIN LIGASE MARCH5"/>
    <property type="match status" value="1"/>
</dbReference>
<evidence type="ECO:0000256" key="7">
    <source>
        <dbReference type="ARBA" id="ARBA00023136"/>
    </source>
</evidence>
<keyword evidence="4" id="KW-0863">Zinc-finger</keyword>
<keyword evidence="3" id="KW-0479">Metal-binding</keyword>
<dbReference type="InterPro" id="IPR013083">
    <property type="entry name" value="Znf_RING/FYVE/PHD"/>
</dbReference>
<dbReference type="PROSITE" id="PS51292">
    <property type="entry name" value="ZF_RING_CH"/>
    <property type="match status" value="1"/>
</dbReference>
<dbReference type="Proteomes" id="UP000242877">
    <property type="component" value="Unassembled WGS sequence"/>
</dbReference>
<dbReference type="GO" id="GO:0016020">
    <property type="term" value="C:membrane"/>
    <property type="evidence" value="ECO:0007669"/>
    <property type="project" value="UniProtKB-SubCell"/>
</dbReference>
<dbReference type="InterPro" id="IPR011016">
    <property type="entry name" value="Znf_RING-CH"/>
</dbReference>
<feature type="transmembrane region" description="Helical" evidence="9">
    <location>
        <begin position="209"/>
        <end position="232"/>
    </location>
</feature>
<organism evidence="11 12">
    <name type="scientific">Ascosphaera apis ARSEF 7405</name>
    <dbReference type="NCBI Taxonomy" id="392613"/>
    <lineage>
        <taxon>Eukaryota</taxon>
        <taxon>Fungi</taxon>
        <taxon>Dikarya</taxon>
        <taxon>Ascomycota</taxon>
        <taxon>Pezizomycotina</taxon>
        <taxon>Eurotiomycetes</taxon>
        <taxon>Eurotiomycetidae</taxon>
        <taxon>Onygenales</taxon>
        <taxon>Ascosphaeraceae</taxon>
        <taxon>Ascosphaera</taxon>
    </lineage>
</organism>
<keyword evidence="2 9" id="KW-0812">Transmembrane</keyword>
<comment type="caution">
    <text evidence="11">The sequence shown here is derived from an EMBL/GenBank/DDBJ whole genome shotgun (WGS) entry which is preliminary data.</text>
</comment>
<dbReference type="AlphaFoldDB" id="A0A168BSE2"/>
<evidence type="ECO:0000256" key="6">
    <source>
        <dbReference type="ARBA" id="ARBA00022989"/>
    </source>
</evidence>
<dbReference type="SMART" id="SM00744">
    <property type="entry name" value="RINGv"/>
    <property type="match status" value="1"/>
</dbReference>
<feature type="region of interest" description="Disordered" evidence="8">
    <location>
        <begin position="1"/>
        <end position="119"/>
    </location>
</feature>
<dbReference type="GO" id="GO:0008270">
    <property type="term" value="F:zinc ion binding"/>
    <property type="evidence" value="ECO:0007669"/>
    <property type="project" value="UniProtKB-KW"/>
</dbReference>